<gene>
    <name evidence="1" type="ORF">CS063_06670</name>
</gene>
<keyword evidence="2" id="KW-1185">Reference proteome</keyword>
<accession>A0AC61DD29</accession>
<comment type="caution">
    <text evidence="1">The sequence shown here is derived from an EMBL/GenBank/DDBJ whole genome shotgun (WGS) entry which is preliminary data.</text>
</comment>
<proteinExistence type="predicted"/>
<sequence length="358" mass="41629">MLMRKKIIRQILFLKNTYGEELLQDKKRLMAFVRDYFPFAKWEHQLLQLGLASDIYGQLKGCDIHTCMLKRNECICLLQKEQGCERRLAEEAVDLWMSLIKKEKNIDTAFSEDKPLVQKLGEASGKQQEKLMLSEKAEAILRRGDAFYSGEGIRQSYKEALKTYEEAASLGSVAAMKYLGNMYYIGQGVGQDYERALFWYKEAASQGSATAMNYLGNMYHEGKGTTAQQEKALQWYQRAVALGNYTAMFNIGYLQHEKHLQKEQQSFEWYEKKAQLGNKEAIYHLAYLYHTGDGVEQDYEKAMKWYRKLAEDGYTYAMIWIAYMYLNGQGVEKDYHEAMSWCAKAAQFLEPLENKRDC</sequence>
<dbReference type="Proteomes" id="UP000224460">
    <property type="component" value="Unassembled WGS sequence"/>
</dbReference>
<dbReference type="EMBL" id="PEDL01000005">
    <property type="protein sequence ID" value="PHV71013.1"/>
    <property type="molecule type" value="Genomic_DNA"/>
</dbReference>
<organism evidence="1 2">
    <name type="scientific">Sporanaerobium hydrogeniformans</name>
    <dbReference type="NCBI Taxonomy" id="3072179"/>
    <lineage>
        <taxon>Bacteria</taxon>
        <taxon>Bacillati</taxon>
        <taxon>Bacillota</taxon>
        <taxon>Clostridia</taxon>
        <taxon>Lachnospirales</taxon>
        <taxon>Lachnospiraceae</taxon>
        <taxon>Sporanaerobium</taxon>
    </lineage>
</organism>
<protein>
    <submittedName>
        <fullName evidence="1">Uncharacterized protein</fullName>
    </submittedName>
</protein>
<evidence type="ECO:0000313" key="2">
    <source>
        <dbReference type="Proteomes" id="UP000224460"/>
    </source>
</evidence>
<name>A0AC61DD29_9FIRM</name>
<evidence type="ECO:0000313" key="1">
    <source>
        <dbReference type="EMBL" id="PHV71013.1"/>
    </source>
</evidence>
<reference evidence="1" key="1">
    <citation type="submission" date="2017-10" db="EMBL/GenBank/DDBJ databases">
        <title>Genome sequence of cellulolytic Lachnospiraceae bacterium XHS1971 isolated from hotspring sediment.</title>
        <authorList>
            <person name="Vasudevan G."/>
            <person name="Joshi A.J."/>
            <person name="Hivarkar S."/>
            <person name="Lanjekar V.B."/>
            <person name="Dhakephalkar P.K."/>
            <person name="Dagar S."/>
        </authorList>
    </citation>
    <scope>NUCLEOTIDE SEQUENCE</scope>
    <source>
        <strain evidence="1">XHS1971</strain>
    </source>
</reference>